<reference evidence="2" key="1">
    <citation type="journal article" date="2020" name="Stud. Mycol.">
        <title>101 Dothideomycetes genomes: a test case for predicting lifestyles and emergence of pathogens.</title>
        <authorList>
            <person name="Haridas S."/>
            <person name="Albert R."/>
            <person name="Binder M."/>
            <person name="Bloem J."/>
            <person name="Labutti K."/>
            <person name="Salamov A."/>
            <person name="Andreopoulos B."/>
            <person name="Baker S."/>
            <person name="Barry K."/>
            <person name="Bills G."/>
            <person name="Bluhm B."/>
            <person name="Cannon C."/>
            <person name="Castanera R."/>
            <person name="Culley D."/>
            <person name="Daum C."/>
            <person name="Ezra D."/>
            <person name="Gonzalez J."/>
            <person name="Henrissat B."/>
            <person name="Kuo A."/>
            <person name="Liang C."/>
            <person name="Lipzen A."/>
            <person name="Lutzoni F."/>
            <person name="Magnuson J."/>
            <person name="Mondo S."/>
            <person name="Nolan M."/>
            <person name="Ohm R."/>
            <person name="Pangilinan J."/>
            <person name="Park H.-J."/>
            <person name="Ramirez L."/>
            <person name="Alfaro M."/>
            <person name="Sun H."/>
            <person name="Tritt A."/>
            <person name="Yoshinaga Y."/>
            <person name="Zwiers L.-H."/>
            <person name="Turgeon B."/>
            <person name="Goodwin S."/>
            <person name="Spatafora J."/>
            <person name="Crous P."/>
            <person name="Grigoriev I."/>
        </authorList>
    </citation>
    <scope>NUCLEOTIDE SEQUENCE</scope>
    <source>
        <strain evidence="2">CBS 122681</strain>
    </source>
</reference>
<name>A0A6A6T3D6_9PLEO</name>
<feature type="region of interest" description="Disordered" evidence="1">
    <location>
        <begin position="101"/>
        <end position="149"/>
    </location>
</feature>
<sequence>MKVHATLPIRTGAGAMKTPSAPHHTPELSRIQSRCNESSGSEESTDPEDDAELEDPWRTALKHLVSENKVLLLGTLLADVTFGRPEDSSFVCCGNSKDAAHTGARHQKESQNQSNKKQRTNAKDSKGTGDRKGHHDQGHDSDDDDMHDRSRKLVKKLGQGEPQNRFACPFFQRDSQCPWLNSSCHGPGFPTIHRLKEHLDRVHYIYQCDRCGEIFDTQPLLAAHRLVPALQICDVIDWAANFDRNNGFADTQKASIKQIKPNKSENPWHEIYGVLFPEDVESSYPPPYHNDTQFTQFLHRLQSHWTQHAPVVISQRLPNAGFLSRLATQEPQVIRAELVQLVNQIGMDIIRPFQHEIFRDRQDIEQGQRPVLPGCEHSHGFPTVARAMHGSATSEAQAGPSMDALALPSDYSTLNDNPPHPARALLDLFNDLAPTFNDDTSWALNLPFDDAVAGPSTIGVPHETRDSSNINPQQLALGPQQRTVFDGDRDDVVQSVEGDWDFVTG</sequence>
<feature type="region of interest" description="Disordered" evidence="1">
    <location>
        <begin position="1"/>
        <end position="52"/>
    </location>
</feature>
<dbReference type="AlphaFoldDB" id="A0A6A6T3D6"/>
<evidence type="ECO:0008006" key="4">
    <source>
        <dbReference type="Google" id="ProtNLM"/>
    </source>
</evidence>
<feature type="compositionally biased region" description="Polar residues" evidence="1">
    <location>
        <begin position="30"/>
        <end position="42"/>
    </location>
</feature>
<dbReference type="EMBL" id="MU004383">
    <property type="protein sequence ID" value="KAF2653318.1"/>
    <property type="molecule type" value="Genomic_DNA"/>
</dbReference>
<gene>
    <name evidence="2" type="ORF">K491DRAFT_520268</name>
</gene>
<evidence type="ECO:0000313" key="3">
    <source>
        <dbReference type="Proteomes" id="UP000799324"/>
    </source>
</evidence>
<accession>A0A6A6T3D6</accession>
<protein>
    <recommendedName>
        <fullName evidence="4">C2H2-type domain-containing protein</fullName>
    </recommendedName>
</protein>
<organism evidence="2 3">
    <name type="scientific">Lophiostoma macrostomum CBS 122681</name>
    <dbReference type="NCBI Taxonomy" id="1314788"/>
    <lineage>
        <taxon>Eukaryota</taxon>
        <taxon>Fungi</taxon>
        <taxon>Dikarya</taxon>
        <taxon>Ascomycota</taxon>
        <taxon>Pezizomycotina</taxon>
        <taxon>Dothideomycetes</taxon>
        <taxon>Pleosporomycetidae</taxon>
        <taxon>Pleosporales</taxon>
        <taxon>Lophiostomataceae</taxon>
        <taxon>Lophiostoma</taxon>
    </lineage>
</organism>
<evidence type="ECO:0000256" key="1">
    <source>
        <dbReference type="SAM" id="MobiDB-lite"/>
    </source>
</evidence>
<dbReference type="PANTHER" id="PTHR38166:SF1">
    <property type="entry name" value="C2H2-TYPE DOMAIN-CONTAINING PROTEIN"/>
    <property type="match status" value="1"/>
</dbReference>
<feature type="compositionally biased region" description="Basic and acidic residues" evidence="1">
    <location>
        <begin position="121"/>
        <end position="140"/>
    </location>
</feature>
<dbReference type="PANTHER" id="PTHR38166">
    <property type="entry name" value="C2H2-TYPE DOMAIN-CONTAINING PROTEIN-RELATED"/>
    <property type="match status" value="1"/>
</dbReference>
<dbReference type="Proteomes" id="UP000799324">
    <property type="component" value="Unassembled WGS sequence"/>
</dbReference>
<keyword evidence="3" id="KW-1185">Reference proteome</keyword>
<evidence type="ECO:0000313" key="2">
    <source>
        <dbReference type="EMBL" id="KAF2653318.1"/>
    </source>
</evidence>
<proteinExistence type="predicted"/>
<feature type="compositionally biased region" description="Acidic residues" evidence="1">
    <location>
        <begin position="43"/>
        <end position="52"/>
    </location>
</feature>
<dbReference type="OrthoDB" id="3801542at2759"/>